<sequence length="423" mass="46650">MVAWARAELGAEPCAGEEGDSVPSSPSPFPLPLAAERAREVRPANRGAARRRARRERAETLVVDAVASLNALADSRAGQGVQLALPRHVPGHELSDCQRSMLGNIARMVKLFDPPIPNSSLEGGALAELVRSSSIYDVEDTSTSARYAPSMLKVLEGRTRPIDARELVGDYAREYLDNPNSKIALDAVARAAAAEPIQPRWDPSLRQPGPRRRDLIRRLDAVGLIAYRRRRLGRVGMFFVEKKDKDAIRLVLDAPDQRVVGHIVDHFSTRRELLSTLQHLRPPFIGDGRGGRGGFDANELAEIRLIRGLLPLAVSDLGRPIAERVYCGDSNLHACTVHITRTSPRGAWAAAIYRERWRFRELGDEREDDCGAGALPDETLELETGGETFSAWAAREVEQELGRLREPRVAVIPSESQLDEVVE</sequence>
<dbReference type="EMBL" id="CAUYUJ010007914">
    <property type="protein sequence ID" value="CAK0822344.1"/>
    <property type="molecule type" value="Genomic_DNA"/>
</dbReference>
<accession>A0ABN9RSR7</accession>
<evidence type="ECO:0000313" key="3">
    <source>
        <dbReference type="Proteomes" id="UP001189429"/>
    </source>
</evidence>
<organism evidence="2 3">
    <name type="scientific">Prorocentrum cordatum</name>
    <dbReference type="NCBI Taxonomy" id="2364126"/>
    <lineage>
        <taxon>Eukaryota</taxon>
        <taxon>Sar</taxon>
        <taxon>Alveolata</taxon>
        <taxon>Dinophyceae</taxon>
        <taxon>Prorocentrales</taxon>
        <taxon>Prorocentraceae</taxon>
        <taxon>Prorocentrum</taxon>
    </lineage>
</organism>
<comment type="caution">
    <text evidence="2">The sequence shown here is derived from an EMBL/GenBank/DDBJ whole genome shotgun (WGS) entry which is preliminary data.</text>
</comment>
<dbReference type="Proteomes" id="UP001189429">
    <property type="component" value="Unassembled WGS sequence"/>
</dbReference>
<gene>
    <name evidence="2" type="ORF">PCOR1329_LOCUS23399</name>
</gene>
<evidence type="ECO:0000256" key="1">
    <source>
        <dbReference type="SAM" id="MobiDB-lite"/>
    </source>
</evidence>
<protein>
    <submittedName>
        <fullName evidence="2">Uncharacterized protein</fullName>
    </submittedName>
</protein>
<reference evidence="2" key="1">
    <citation type="submission" date="2023-10" db="EMBL/GenBank/DDBJ databases">
        <authorList>
            <person name="Chen Y."/>
            <person name="Shah S."/>
            <person name="Dougan E. K."/>
            <person name="Thang M."/>
            <person name="Chan C."/>
        </authorList>
    </citation>
    <scope>NUCLEOTIDE SEQUENCE [LARGE SCALE GENOMIC DNA]</scope>
</reference>
<name>A0ABN9RSR7_9DINO</name>
<feature type="non-terminal residue" evidence="2">
    <location>
        <position position="423"/>
    </location>
</feature>
<keyword evidence="3" id="KW-1185">Reference proteome</keyword>
<feature type="region of interest" description="Disordered" evidence="1">
    <location>
        <begin position="9"/>
        <end position="55"/>
    </location>
</feature>
<evidence type="ECO:0000313" key="2">
    <source>
        <dbReference type="EMBL" id="CAK0822344.1"/>
    </source>
</evidence>
<proteinExistence type="predicted"/>